<dbReference type="STRING" id="7176.B0W623"/>
<dbReference type="EnsemblMetazoa" id="CPIJ002488-RA">
    <property type="protein sequence ID" value="CPIJ002488-PA"/>
    <property type="gene ID" value="CPIJ002488"/>
</dbReference>
<keyword evidence="2 4" id="KW-0689">Ribosomal protein</keyword>
<dbReference type="InterPro" id="IPR001971">
    <property type="entry name" value="Ribosomal_uS11"/>
</dbReference>
<dbReference type="VEuPathDB" id="VectorBase:CQUJHB001714"/>
<sequence length="91" mass="9938">MNAMADRDETSPYAALLAAQDVADKCKSLGITLRATGGNRTKTPGPGTQSTHRALSLFQFFLKLFLKEDLVGKNHLNKHISGRTRRLAQGI</sequence>
<evidence type="ECO:0000313" key="6">
    <source>
        <dbReference type="Proteomes" id="UP000002320"/>
    </source>
</evidence>
<dbReference type="InterPro" id="IPR036967">
    <property type="entry name" value="Ribosomal_uS11_sf"/>
</dbReference>
<dbReference type="KEGG" id="cqu:CpipJ_CPIJ002488"/>
<dbReference type="GO" id="GO:0006412">
    <property type="term" value="P:translation"/>
    <property type="evidence" value="ECO:0007669"/>
    <property type="project" value="InterPro"/>
</dbReference>
<dbReference type="VEuPathDB" id="VectorBase:CPIJ002488"/>
<evidence type="ECO:0000256" key="3">
    <source>
        <dbReference type="ARBA" id="ARBA00023274"/>
    </source>
</evidence>
<organism>
    <name type="scientific">Culex quinquefasciatus</name>
    <name type="common">Southern house mosquito</name>
    <name type="synonym">Culex pungens</name>
    <dbReference type="NCBI Taxonomy" id="7176"/>
    <lineage>
        <taxon>Eukaryota</taxon>
        <taxon>Metazoa</taxon>
        <taxon>Ecdysozoa</taxon>
        <taxon>Arthropoda</taxon>
        <taxon>Hexapoda</taxon>
        <taxon>Insecta</taxon>
        <taxon>Pterygota</taxon>
        <taxon>Neoptera</taxon>
        <taxon>Endopterygota</taxon>
        <taxon>Diptera</taxon>
        <taxon>Nematocera</taxon>
        <taxon>Culicoidea</taxon>
        <taxon>Culicidae</taxon>
        <taxon>Culicinae</taxon>
        <taxon>Culicini</taxon>
        <taxon>Culex</taxon>
        <taxon>Culex</taxon>
    </lineage>
</organism>
<dbReference type="HOGENOM" id="CLU_170564_0_0_1"/>
<dbReference type="GO" id="GO:1990904">
    <property type="term" value="C:ribonucleoprotein complex"/>
    <property type="evidence" value="ECO:0007669"/>
    <property type="project" value="UniProtKB-KW"/>
</dbReference>
<evidence type="ECO:0000313" key="4">
    <source>
        <dbReference type="EMBL" id="EDS36171.1"/>
    </source>
</evidence>
<name>B0W623_CULQU</name>
<dbReference type="GO" id="GO:0003735">
    <property type="term" value="F:structural constituent of ribosome"/>
    <property type="evidence" value="ECO:0007669"/>
    <property type="project" value="InterPro"/>
</dbReference>
<evidence type="ECO:0000256" key="2">
    <source>
        <dbReference type="ARBA" id="ARBA00022980"/>
    </source>
</evidence>
<keyword evidence="6" id="KW-1185">Reference proteome</keyword>
<accession>B0W623</accession>
<evidence type="ECO:0000256" key="1">
    <source>
        <dbReference type="ARBA" id="ARBA00006194"/>
    </source>
</evidence>
<dbReference type="PANTHER" id="PTHR11759">
    <property type="entry name" value="40S RIBOSOMAL PROTEIN S14/30S RIBOSOMAL PROTEIN S11"/>
    <property type="match status" value="1"/>
</dbReference>
<dbReference type="GO" id="GO:0005840">
    <property type="term" value="C:ribosome"/>
    <property type="evidence" value="ECO:0007669"/>
    <property type="project" value="UniProtKB-KW"/>
</dbReference>
<dbReference type="Proteomes" id="UP000002320">
    <property type="component" value="Unassembled WGS sequence"/>
</dbReference>
<dbReference type="Pfam" id="PF00411">
    <property type="entry name" value="Ribosomal_S11"/>
    <property type="match status" value="1"/>
</dbReference>
<dbReference type="eggNOG" id="KOG0407">
    <property type="taxonomic scope" value="Eukaryota"/>
</dbReference>
<reference evidence="5" key="2">
    <citation type="submission" date="2021-02" db="UniProtKB">
        <authorList>
            <consortium name="EnsemblMetazoa"/>
        </authorList>
    </citation>
    <scope>IDENTIFICATION</scope>
    <source>
        <strain evidence="5">JHB</strain>
    </source>
</reference>
<dbReference type="OrthoDB" id="1677536at2759"/>
<dbReference type="SUPFAM" id="SSF53137">
    <property type="entry name" value="Translational machinery components"/>
    <property type="match status" value="1"/>
</dbReference>
<reference evidence="4" key="1">
    <citation type="submission" date="2007-03" db="EMBL/GenBank/DDBJ databases">
        <title>Annotation of Culex pipiens quinquefasciatus.</title>
        <authorList>
            <consortium name="The Broad Institute Genome Sequencing Platform"/>
            <person name="Atkinson P.W."/>
            <person name="Hemingway J."/>
            <person name="Christensen B.M."/>
            <person name="Higgs S."/>
            <person name="Kodira C."/>
            <person name="Hannick L."/>
            <person name="Megy K."/>
            <person name="O'Leary S."/>
            <person name="Pearson M."/>
            <person name="Haas B.J."/>
            <person name="Mauceli E."/>
            <person name="Wortman J.R."/>
            <person name="Lee N.H."/>
            <person name="Guigo R."/>
            <person name="Stanke M."/>
            <person name="Alvarado L."/>
            <person name="Amedeo P."/>
            <person name="Antoine C.H."/>
            <person name="Arensburger P."/>
            <person name="Bidwell S.L."/>
            <person name="Crawford M."/>
            <person name="Camaro F."/>
            <person name="Devon K."/>
            <person name="Engels R."/>
            <person name="Hammond M."/>
            <person name="Howarth C."/>
            <person name="Koehrsen M."/>
            <person name="Lawson D."/>
            <person name="Montgomery P."/>
            <person name="Nene V."/>
            <person name="Nusbaum C."/>
            <person name="Puiu D."/>
            <person name="Romero-Severson J."/>
            <person name="Severson D.W."/>
            <person name="Shumway M."/>
            <person name="Sisk P."/>
            <person name="Stolte C."/>
            <person name="Zeng Q."/>
            <person name="Eisenstadt E."/>
            <person name="Fraser-Liggett C."/>
            <person name="Strausberg R."/>
            <person name="Galagan J."/>
            <person name="Birren B."/>
            <person name="Collins F.H."/>
        </authorList>
    </citation>
    <scope>NUCLEOTIDE SEQUENCE [LARGE SCALE GENOMIC DNA]</scope>
    <source>
        <strain evidence="4">JHB</strain>
    </source>
</reference>
<dbReference type="InParanoid" id="B0W623"/>
<dbReference type="AlphaFoldDB" id="B0W623"/>
<dbReference type="Gene3D" id="3.30.420.80">
    <property type="entry name" value="Ribosomal protein S11"/>
    <property type="match status" value="1"/>
</dbReference>
<gene>
    <name evidence="5" type="primary">6033746</name>
    <name evidence="4" type="ORF">CpipJ_CPIJ002488</name>
</gene>
<keyword evidence="3" id="KW-0687">Ribonucleoprotein</keyword>
<dbReference type="EMBL" id="DS231846">
    <property type="protein sequence ID" value="EDS36171.1"/>
    <property type="molecule type" value="Genomic_DNA"/>
</dbReference>
<protein>
    <submittedName>
        <fullName evidence="4 5">40S ribosomal protein S14-B</fullName>
    </submittedName>
</protein>
<proteinExistence type="inferred from homology"/>
<comment type="similarity">
    <text evidence="1">Belongs to the universal ribosomal protein uS11 family.</text>
</comment>
<evidence type="ECO:0000313" key="5">
    <source>
        <dbReference type="EnsemblMetazoa" id="CPIJ002488-PA"/>
    </source>
</evidence>